<dbReference type="PANTHER" id="PTHR34853:SF1">
    <property type="entry name" value="LIPASE 5"/>
    <property type="match status" value="1"/>
</dbReference>
<evidence type="ECO:0000313" key="4">
    <source>
        <dbReference type="Proteomes" id="UP000066480"/>
    </source>
</evidence>
<organism evidence="3 4">
    <name type="scientific">Luteipulveratus mongoliensis</name>
    <dbReference type="NCBI Taxonomy" id="571913"/>
    <lineage>
        <taxon>Bacteria</taxon>
        <taxon>Bacillati</taxon>
        <taxon>Actinomycetota</taxon>
        <taxon>Actinomycetes</taxon>
        <taxon>Micrococcales</taxon>
        <taxon>Dermacoccaceae</taxon>
        <taxon>Luteipulveratus</taxon>
    </lineage>
</organism>
<evidence type="ECO:0000313" key="3">
    <source>
        <dbReference type="EMBL" id="AKU18232.1"/>
    </source>
</evidence>
<proteinExistence type="predicted"/>
<dbReference type="Proteomes" id="UP000066480">
    <property type="component" value="Chromosome"/>
</dbReference>
<dbReference type="InterPro" id="IPR029058">
    <property type="entry name" value="AB_hydrolase_fold"/>
</dbReference>
<dbReference type="PIRSF" id="PIRSF029171">
    <property type="entry name" value="Esterase_LipA"/>
    <property type="match status" value="1"/>
</dbReference>
<evidence type="ECO:0008006" key="5">
    <source>
        <dbReference type="Google" id="ProtNLM"/>
    </source>
</evidence>
<sequence length="410" mass="43075">MIHRTRPSSRLLLVLLVIASFAAALALSPSPAQAASSSTPAAADPPLVPPKDDPFYQPPSGYEQREPGTVLRKREISAYTYGIKVPAKAYQILVRSTDAHGKAIANVSTVFVPLTPPIGQRNLLSFQIATDSLGTQCNPSYRLRQGLEKEVTGIYTALSAGWAAVITDYQGPKMAWTAGRVAGHSVLDGIRGTLRLPEAGLTPTTPVGAWGYSGGGQATAWAAQLHPTYAPELNVKGFAAGAFPGDIKLTLKGLDGGPFAGFVVGGGFGLIREYPALQGLLSDAGRKEAARVGDLCQIALVASNPFAKLSPLLTVDPYTDPTTNAVFADNRIGGQAPTAPVLIQQSALDEIIRPEFNQGSYRDWCAGGATVEYRLTYVPGHVGYALGSIPGAFAWLTDRFAGKPAKSTCG</sequence>
<dbReference type="OrthoDB" id="9798122at2"/>
<dbReference type="AlphaFoldDB" id="A0A0K1JNE8"/>
<dbReference type="PANTHER" id="PTHR34853">
    <property type="match status" value="1"/>
</dbReference>
<dbReference type="STRING" id="571913.VV02_24225"/>
<keyword evidence="4" id="KW-1185">Reference proteome</keyword>
<keyword evidence="2" id="KW-0732">Signal</keyword>
<evidence type="ECO:0000256" key="1">
    <source>
        <dbReference type="SAM" id="MobiDB-lite"/>
    </source>
</evidence>
<dbReference type="Gene3D" id="1.10.260.130">
    <property type="match status" value="1"/>
</dbReference>
<dbReference type="GO" id="GO:0016042">
    <property type="term" value="P:lipid catabolic process"/>
    <property type="evidence" value="ECO:0007669"/>
    <property type="project" value="InterPro"/>
</dbReference>
<feature type="compositionally biased region" description="Low complexity" evidence="1">
    <location>
        <begin position="34"/>
        <end position="45"/>
    </location>
</feature>
<dbReference type="GO" id="GO:0004806">
    <property type="term" value="F:triacylglycerol lipase activity"/>
    <property type="evidence" value="ECO:0007669"/>
    <property type="project" value="InterPro"/>
</dbReference>
<dbReference type="PATRIC" id="fig|571913.6.peg.4910"/>
<dbReference type="Pfam" id="PF03583">
    <property type="entry name" value="LIP"/>
    <property type="match status" value="1"/>
</dbReference>
<feature type="region of interest" description="Disordered" evidence="1">
    <location>
        <begin position="34"/>
        <end position="67"/>
    </location>
</feature>
<name>A0A0K1JNE8_9MICO</name>
<dbReference type="EMBL" id="CP011112">
    <property type="protein sequence ID" value="AKU18232.1"/>
    <property type="molecule type" value="Genomic_DNA"/>
</dbReference>
<feature type="signal peptide" evidence="2">
    <location>
        <begin position="1"/>
        <end position="34"/>
    </location>
</feature>
<dbReference type="SUPFAM" id="SSF53474">
    <property type="entry name" value="alpha/beta-Hydrolases"/>
    <property type="match status" value="1"/>
</dbReference>
<dbReference type="KEGG" id="lmoi:VV02_24225"/>
<dbReference type="Gene3D" id="3.40.50.1820">
    <property type="entry name" value="alpha/beta hydrolase"/>
    <property type="match status" value="1"/>
</dbReference>
<accession>A0A0K1JNE8</accession>
<dbReference type="InterPro" id="IPR005152">
    <property type="entry name" value="Lipase_secreted"/>
</dbReference>
<feature type="chain" id="PRO_5005461922" description="Triacylglycerol lipase" evidence="2">
    <location>
        <begin position="35"/>
        <end position="410"/>
    </location>
</feature>
<gene>
    <name evidence="3" type="ORF">VV02_24225</name>
</gene>
<dbReference type="RefSeq" id="WP_052595807.1">
    <property type="nucleotide sequence ID" value="NZ_CP011112.1"/>
</dbReference>
<reference evidence="3 4" key="1">
    <citation type="submission" date="2015-03" db="EMBL/GenBank/DDBJ databases">
        <title>Luteipulveratus halotolerans sp. nov., a novel actinobacterium (Dermacoccaceae) from Sarawak, Malaysia.</title>
        <authorList>
            <person name="Juboi H."/>
            <person name="Basik A."/>
            <person name="Shamsul S.S."/>
            <person name="Arnold P."/>
            <person name="Schmitt E.K."/>
            <person name="Sanglier J.-J."/>
            <person name="Yeo T."/>
        </authorList>
    </citation>
    <scope>NUCLEOTIDE SEQUENCE [LARGE SCALE GENOMIC DNA]</scope>
    <source>
        <strain evidence="3 4">MN07-A0370</strain>
    </source>
</reference>
<evidence type="ECO:0000256" key="2">
    <source>
        <dbReference type="SAM" id="SignalP"/>
    </source>
</evidence>
<protein>
    <recommendedName>
        <fullName evidence="5">Triacylglycerol lipase</fullName>
    </recommendedName>
</protein>